<protein>
    <submittedName>
        <fullName evidence="1">Uncharacterized protein</fullName>
    </submittedName>
</protein>
<organism evidence="1 2">
    <name type="scientific">Pandoraea iniqua</name>
    <dbReference type="NCBI Taxonomy" id="2508288"/>
    <lineage>
        <taxon>Bacteria</taxon>
        <taxon>Pseudomonadati</taxon>
        <taxon>Pseudomonadota</taxon>
        <taxon>Betaproteobacteria</taxon>
        <taxon>Burkholderiales</taxon>
        <taxon>Burkholderiaceae</taxon>
        <taxon>Pandoraea</taxon>
    </lineage>
</organism>
<dbReference type="Proteomes" id="UP000333828">
    <property type="component" value="Unassembled WGS sequence"/>
</dbReference>
<proteinExistence type="predicted"/>
<evidence type="ECO:0000313" key="1">
    <source>
        <dbReference type="EMBL" id="VVE00142.1"/>
    </source>
</evidence>
<gene>
    <name evidence="1" type="ORF">PIN31115_02060</name>
</gene>
<reference evidence="1 2" key="1">
    <citation type="submission" date="2019-08" db="EMBL/GenBank/DDBJ databases">
        <authorList>
            <person name="Peeters C."/>
        </authorList>
    </citation>
    <scope>NUCLEOTIDE SEQUENCE [LARGE SCALE GENOMIC DNA]</scope>
    <source>
        <strain evidence="1 2">LMG 31115</strain>
    </source>
</reference>
<dbReference type="RefSeq" id="WP_150683947.1">
    <property type="nucleotide sequence ID" value="NZ_CABPSI010000002.1"/>
</dbReference>
<dbReference type="AlphaFoldDB" id="A0A5E4UJS1"/>
<accession>A0A5E4UJS1</accession>
<evidence type="ECO:0000313" key="2">
    <source>
        <dbReference type="Proteomes" id="UP000333828"/>
    </source>
</evidence>
<keyword evidence="2" id="KW-1185">Reference proteome</keyword>
<name>A0A5E4UJS1_9BURK</name>
<sequence>MNLIQLHYKFQRAAAHIAAPVMRATGFRFSKASRDNRLINSLICRVSANLLADGIKPSRMF</sequence>
<dbReference type="EMBL" id="CABPSI010000002">
    <property type="protein sequence ID" value="VVE00142.1"/>
    <property type="molecule type" value="Genomic_DNA"/>
</dbReference>